<sequence length="1836" mass="206595">MIKKWSLKSKSLLFKVGLALGVIAVGSGSIVGAMIGFAENSNEKNGTLSPVNKSLFDNDYSKIYDQNGVLNPELRIINGTKSRVTAKISEDATKFWFLDNTNKKYGFDDFFNEYFRRYGEPFVLEIKYGSFSFFDEYVLAVRPKQFLEFCNWFITNVAWGPDLLTLDSFRLVPGVEQNGNAITLGSHSTLHKEVSEIKFFPDAFFGSLPIYSSLSGVGNSDDALTYSVFASEASKKNLDHFLNNIPFESALKNDLQTGFGEIYRPSKLKDESVKVYLGTPTETKDPRTMMVTSTTYEQPVIVSASFSETDLGSLKEKYPSLASVTYQDFGTYKIKAIKEVKAPRGANQPSISLTLSQTNDQNQETTKEIKLDLNDLTDNKFISYKSLLATYKDKINSFLNFYDIDAYKDKEFYLYKDNKNINHFYKLFVEAINENNELKELIYPVQQKRVKKYKLLSFEKTTNEQAKEYTLKANLQDLSTTPATNTSLEFVANKSNDYSPAGFDDFLDAIGYKGGINPISLFYSPTDSQAKDEEGNPLTGLDSRSYQVYAEVYNGLIKKVVKKYPYLLRQLDGPHIEQSIDNSGVYQYKVVEGKFRGFTPNDRIGIPTVLSALVPGFDGLPIDFLKYVATHEYGHHYTLDQGNAYIDKNNPVVVGGLSTRGGANDASFYSYEALINYLEARTNLEIVRVNANGEVTDTGKFIRFRFGILDENNKVIRFETEKIEDIWGTDKANDKIGNVLKNKKRRFLQDFAGIVEAAKLRGVALSDLFFANAFDSDSGTLNPSISGIAKAFMKKQEEMQTPEYKWVEVTAKSIISQLTDGAGNPLLNKSVFVSPEDKLTFKIYETQSGKNNVITKINMFNKDGTPVIQVPLNVELSDDELAYVNKQVKIITDSITATINKRLSDNGWDGQGTVLGGEISSSITTVFDSQGVESLVEKIKTRNGANELDPTKNGFDDTRQSYSYFALLPGLTNEFQSIVLGYLNIEDIADAIKNGTWKGGSDAYVKSDANKILALLKQDAPSNSEFSKLNKYVFPFVSGNRFLGEIANVDDGISKQIKSVARENDLKVTSGLFNKNFIYSFLEAAGLLRTTIKGKVGFDTFISYVETKKDSSSKNVLEKVVDLNGKISNAGKKQGTSGGAAAAPTAEERAAAIEEIRKNHFLTFNPYSVSISDLDKKLINSVKTDKKAEIYQIDASAAKKTSIKFNDLSELLDFGSLDYSKATYDSTTKQYNWNVDYAKSKFELAEIEKLVSTDTSEESKPLRDAITAAGSNSTAKDQALANYAIYLFRHSNLFITVKDFSPATDLVKNQAVFSKLYGITMLDRNFNKYYVDELTPDLDAAVFFDADRLQKYFAKFITDNKLTEVQDRLSLHDLLLLSGNILWYANRGKVDFLFSDFLFGDFSPGLSSSDVINYNDTRIEPLLNDKFTDYVYSIAETLTRDYVQTTYVPNSEDFVNTPSYLKGLSEAISGLDYIVDGTKIAKLNEAKYEITDLASSLEKFFVGPRYTKYYEELIIKQVEPLKKIKEAVEAAKQAEANFNKVLADNSNNMMNEAVVAAKAEQTKAGEALKKAQNDFKDLKAELRKKIFGEFTKKVFKDRESRSSNYFGRFISKNNGYFKDHFEKETIGSTLYDDNRDPIIDSNIRTKDFKGNKVTNRPEAFFLSQLYNYGVSKRSVSGLFRNKYLDALALYGYVSNDLAKKISYLRFTDERTNQAVYLKVNTKKTNNIFWLQKQGDASTKKTIEDYGYTSWLTDYAVMGKYRDALLKPGHSYQIDFVDSDYQFVEPLDLGNVQYISENAKAVEQSPIKIENMNTTDDQNNKKIKTVISVDYQFNVNN</sequence>
<name>A0ABT5G9S3_9MOLU</name>
<keyword evidence="4" id="KW-1185">Reference proteome</keyword>
<dbReference type="EMBL" id="JAJHZM010000001">
    <property type="protein sequence ID" value="MDC4181675.1"/>
    <property type="molecule type" value="Genomic_DNA"/>
</dbReference>
<feature type="coiled-coil region" evidence="1">
    <location>
        <begin position="1524"/>
        <end position="1581"/>
    </location>
</feature>
<gene>
    <name evidence="3" type="ORF">LNO68_00515</name>
</gene>
<feature type="transmembrane region" description="Helical" evidence="2">
    <location>
        <begin position="12"/>
        <end position="38"/>
    </location>
</feature>
<comment type="caution">
    <text evidence="3">The sequence shown here is derived from an EMBL/GenBank/DDBJ whole genome shotgun (WGS) entry which is preliminary data.</text>
</comment>
<keyword evidence="2" id="KW-0812">Transmembrane</keyword>
<keyword evidence="2" id="KW-0472">Membrane</keyword>
<evidence type="ECO:0000313" key="3">
    <source>
        <dbReference type="EMBL" id="MDC4181675.1"/>
    </source>
</evidence>
<dbReference type="NCBIfam" id="NF012210">
    <property type="entry name" value="PDxFFG"/>
    <property type="match status" value="1"/>
</dbReference>
<accession>A0ABT5G9S3</accession>
<evidence type="ECO:0000313" key="4">
    <source>
        <dbReference type="Proteomes" id="UP001220940"/>
    </source>
</evidence>
<keyword evidence="1" id="KW-0175">Coiled coil</keyword>
<dbReference type="RefSeq" id="WP_255034425.1">
    <property type="nucleotide sequence ID" value="NZ_CP101414.1"/>
</dbReference>
<protein>
    <submittedName>
        <fullName evidence="3">PDxFFG protein</fullName>
    </submittedName>
</protein>
<proteinExistence type="predicted"/>
<evidence type="ECO:0000256" key="1">
    <source>
        <dbReference type="SAM" id="Coils"/>
    </source>
</evidence>
<reference evidence="3" key="1">
    <citation type="submission" date="2021-11" db="EMBL/GenBank/DDBJ databases">
        <title>Description of Mycoplasma bradburyaesp. nov.from sea birds: a tribute to a great mycoplasmologist.</title>
        <authorList>
            <person name="Ramirez A.S."/>
            <person name="Poveda C."/>
            <person name="Suarez-Perez A."/>
            <person name="Rosales R.S."/>
            <person name="Dijkman R."/>
            <person name="Feberwee A."/>
            <person name="Spergser J."/>
            <person name="Szostak M.P."/>
            <person name="Ressel L."/>
            <person name="Calabuig P."/>
            <person name="Catania S."/>
            <person name="Gobbo F."/>
            <person name="Timofte D."/>
            <person name="Poveda J.B."/>
        </authorList>
    </citation>
    <scope>NUCLEOTIDE SEQUENCE [LARGE SCALE GENOMIC DNA]</scope>
    <source>
        <strain evidence="3">T158</strain>
    </source>
</reference>
<organism evidence="3 4">
    <name type="scientific">Mycoplasma bradburyae</name>
    <dbReference type="NCBI Taxonomy" id="2963128"/>
    <lineage>
        <taxon>Bacteria</taxon>
        <taxon>Bacillati</taxon>
        <taxon>Mycoplasmatota</taxon>
        <taxon>Mollicutes</taxon>
        <taxon>Mycoplasmataceae</taxon>
        <taxon>Mycoplasma</taxon>
    </lineage>
</organism>
<dbReference type="Proteomes" id="UP001220940">
    <property type="component" value="Unassembled WGS sequence"/>
</dbReference>
<keyword evidence="2" id="KW-1133">Transmembrane helix</keyword>
<evidence type="ECO:0000256" key="2">
    <source>
        <dbReference type="SAM" id="Phobius"/>
    </source>
</evidence>